<dbReference type="SUPFAM" id="SSF52266">
    <property type="entry name" value="SGNH hydrolase"/>
    <property type="match status" value="1"/>
</dbReference>
<organism evidence="3 4">
    <name type="scientific">Pendulispora albinea</name>
    <dbReference type="NCBI Taxonomy" id="2741071"/>
    <lineage>
        <taxon>Bacteria</taxon>
        <taxon>Pseudomonadati</taxon>
        <taxon>Myxococcota</taxon>
        <taxon>Myxococcia</taxon>
        <taxon>Myxococcales</taxon>
        <taxon>Sorangiineae</taxon>
        <taxon>Pendulisporaceae</taxon>
        <taxon>Pendulispora</taxon>
    </lineage>
</organism>
<reference evidence="3 4" key="1">
    <citation type="submission" date="2021-12" db="EMBL/GenBank/DDBJ databases">
        <title>Discovery of the Pendulisporaceae a myxobacterial family with distinct sporulation behavior and unique specialized metabolism.</title>
        <authorList>
            <person name="Garcia R."/>
            <person name="Popoff A."/>
            <person name="Bader C.D."/>
            <person name="Loehr J."/>
            <person name="Walesch S."/>
            <person name="Walt C."/>
            <person name="Boldt J."/>
            <person name="Bunk B."/>
            <person name="Haeckl F.J.F.P.J."/>
            <person name="Gunesch A.P."/>
            <person name="Birkelbach J."/>
            <person name="Nuebel U."/>
            <person name="Pietschmann T."/>
            <person name="Bach T."/>
            <person name="Mueller R."/>
        </authorList>
    </citation>
    <scope>NUCLEOTIDE SEQUENCE [LARGE SCALE GENOMIC DNA]</scope>
    <source>
        <strain evidence="3 4">MSr11954</strain>
    </source>
</reference>
<evidence type="ECO:0000259" key="2">
    <source>
        <dbReference type="Pfam" id="PF13472"/>
    </source>
</evidence>
<proteinExistence type="predicted"/>
<evidence type="ECO:0000313" key="4">
    <source>
        <dbReference type="Proteomes" id="UP001370348"/>
    </source>
</evidence>
<dbReference type="EMBL" id="CP089984">
    <property type="protein sequence ID" value="WXB18139.1"/>
    <property type="molecule type" value="Genomic_DNA"/>
</dbReference>
<keyword evidence="1" id="KW-0732">Signal</keyword>
<keyword evidence="4" id="KW-1185">Reference proteome</keyword>
<feature type="signal peptide" evidence="1">
    <location>
        <begin position="1"/>
        <end position="17"/>
    </location>
</feature>
<dbReference type="PANTHER" id="PTHR37981:SF1">
    <property type="entry name" value="SGNH HYDROLASE-TYPE ESTERASE DOMAIN-CONTAINING PROTEIN"/>
    <property type="match status" value="1"/>
</dbReference>
<dbReference type="GO" id="GO:0016787">
    <property type="term" value="F:hydrolase activity"/>
    <property type="evidence" value="ECO:0007669"/>
    <property type="project" value="UniProtKB-KW"/>
</dbReference>
<dbReference type="InterPro" id="IPR013830">
    <property type="entry name" value="SGNH_hydro"/>
</dbReference>
<gene>
    <name evidence="3" type="ORF">LZC94_12865</name>
</gene>
<evidence type="ECO:0000313" key="3">
    <source>
        <dbReference type="EMBL" id="WXB18139.1"/>
    </source>
</evidence>
<dbReference type="PANTHER" id="PTHR37981">
    <property type="entry name" value="LIPASE 2"/>
    <property type="match status" value="1"/>
</dbReference>
<feature type="domain" description="SGNH hydrolase-type esterase" evidence="2">
    <location>
        <begin position="38"/>
        <end position="253"/>
    </location>
</feature>
<dbReference type="Gene3D" id="3.40.50.1110">
    <property type="entry name" value="SGNH hydrolase"/>
    <property type="match status" value="1"/>
</dbReference>
<protein>
    <submittedName>
        <fullName evidence="3">SGNH/GDSL hydrolase family protein</fullName>
    </submittedName>
</protein>
<dbReference type="InterPro" id="IPR036514">
    <property type="entry name" value="SGNH_hydro_sf"/>
</dbReference>
<dbReference type="PROSITE" id="PS51257">
    <property type="entry name" value="PROKAR_LIPOPROTEIN"/>
    <property type="match status" value="1"/>
</dbReference>
<dbReference type="InterPro" id="IPR037460">
    <property type="entry name" value="SEST-like"/>
</dbReference>
<dbReference type="CDD" id="cd01823">
    <property type="entry name" value="SEST_like"/>
    <property type="match status" value="1"/>
</dbReference>
<evidence type="ECO:0000256" key="1">
    <source>
        <dbReference type="SAM" id="SignalP"/>
    </source>
</evidence>
<dbReference type="Proteomes" id="UP001370348">
    <property type="component" value="Chromosome"/>
</dbReference>
<dbReference type="Pfam" id="PF13472">
    <property type="entry name" value="Lipase_GDSL_2"/>
    <property type="match status" value="1"/>
</dbReference>
<dbReference type="RefSeq" id="WP_394827780.1">
    <property type="nucleotide sequence ID" value="NZ_CP089984.1"/>
</dbReference>
<keyword evidence="3" id="KW-0378">Hydrolase</keyword>
<sequence length="263" mass="27954">MKSIAFLPLALMVVGCAAEYGENVGESESELAPGVYAALGDSYSSGLGTRQYVDEGCKRSVQAFGPQIAAARGYELKHVACSGARVHDVRNNQLSALSSATTLVTISVGGNDAGFADVITACAKPWPTTCWGNIDNSKNFIRNQLPGLLDSLYADIRARAPKAKVVVVGYPRIFNGEECNLFARISPGEQAELNNTANLLSDAIGSVARAHGFTYADPRAIFTGHAVCDDVEWVNGLSNPISESYHPNRSGHDNYASLILSLL</sequence>
<feature type="chain" id="PRO_5046095970" evidence="1">
    <location>
        <begin position="18"/>
        <end position="263"/>
    </location>
</feature>
<accession>A0ABZ2M4H1</accession>
<name>A0ABZ2M4H1_9BACT</name>